<evidence type="ECO:0000313" key="2">
    <source>
        <dbReference type="Proteomes" id="UP000632454"/>
    </source>
</evidence>
<dbReference type="EMBL" id="BMCS01000001">
    <property type="protein sequence ID" value="GGF19807.1"/>
    <property type="molecule type" value="Genomic_DNA"/>
</dbReference>
<reference evidence="2" key="1">
    <citation type="journal article" date="2019" name="Int. J. Syst. Evol. Microbiol.">
        <title>The Global Catalogue of Microorganisms (GCM) 10K type strain sequencing project: providing services to taxonomists for standard genome sequencing and annotation.</title>
        <authorList>
            <consortium name="The Broad Institute Genomics Platform"/>
            <consortium name="The Broad Institute Genome Sequencing Center for Infectious Disease"/>
            <person name="Wu L."/>
            <person name="Ma J."/>
        </authorList>
    </citation>
    <scope>NUCLEOTIDE SEQUENCE [LARGE SCALE GENOMIC DNA]</scope>
    <source>
        <strain evidence="2">CCM 7855</strain>
    </source>
</reference>
<proteinExistence type="predicted"/>
<name>A0ABQ1UIF1_9NOCA</name>
<dbReference type="Proteomes" id="UP000632454">
    <property type="component" value="Unassembled WGS sequence"/>
</dbReference>
<protein>
    <recommendedName>
        <fullName evidence="3">TerD domain-containing protein</fullName>
    </recommendedName>
</protein>
<gene>
    <name evidence="1" type="ORF">GCM10007298_14810</name>
</gene>
<evidence type="ECO:0008006" key="3">
    <source>
        <dbReference type="Google" id="ProtNLM"/>
    </source>
</evidence>
<keyword evidence="2" id="KW-1185">Reference proteome</keyword>
<comment type="caution">
    <text evidence="1">The sequence shown here is derived from an EMBL/GenBank/DDBJ whole genome shotgun (WGS) entry which is preliminary data.</text>
</comment>
<sequence length="159" mass="17423">MAVVPNGRNDLDPLSVQLFVTVPADSDRDGYDVEVLSRAVARKLLIDGGWGWGPERVFNDSADLAISTAHPDNLDAIVTMTTFRQHRCAVIEISASDHDNEIANAALEAEDSDDLIVRAGRTHPDTGIMMSVVAVMFGELDKKHWWRIDLGATLDDDLP</sequence>
<accession>A0ABQ1UIF1</accession>
<evidence type="ECO:0000313" key="1">
    <source>
        <dbReference type="EMBL" id="GGF19807.1"/>
    </source>
</evidence>
<organism evidence="1 2">
    <name type="scientific">Williamsia phyllosphaerae</name>
    <dbReference type="NCBI Taxonomy" id="885042"/>
    <lineage>
        <taxon>Bacteria</taxon>
        <taxon>Bacillati</taxon>
        <taxon>Actinomycetota</taxon>
        <taxon>Actinomycetes</taxon>
        <taxon>Mycobacteriales</taxon>
        <taxon>Nocardiaceae</taxon>
        <taxon>Williamsia</taxon>
    </lineage>
</organism>